<dbReference type="GO" id="GO:0005819">
    <property type="term" value="C:spindle"/>
    <property type="evidence" value="ECO:0007669"/>
    <property type="project" value="UniProtKB-ARBA"/>
</dbReference>
<gene>
    <name evidence="3" type="ORF">BSAL_45075</name>
</gene>
<dbReference type="InterPro" id="IPR016024">
    <property type="entry name" value="ARM-type_fold"/>
</dbReference>
<dbReference type="InterPro" id="IPR011989">
    <property type="entry name" value="ARM-like"/>
</dbReference>
<dbReference type="SMART" id="SM01349">
    <property type="entry name" value="TOG"/>
    <property type="match status" value="1"/>
</dbReference>
<proteinExistence type="predicted"/>
<dbReference type="OrthoDB" id="46159at2759"/>
<feature type="region of interest" description="Disordered" evidence="1">
    <location>
        <begin position="322"/>
        <end position="349"/>
    </location>
</feature>
<dbReference type="InterPro" id="IPR034085">
    <property type="entry name" value="TOG"/>
</dbReference>
<dbReference type="AlphaFoldDB" id="A0A0S4KKI8"/>
<dbReference type="GO" id="GO:0000226">
    <property type="term" value="P:microtubule cytoskeleton organization"/>
    <property type="evidence" value="ECO:0007669"/>
    <property type="project" value="TreeGrafter"/>
</dbReference>
<dbReference type="VEuPathDB" id="TriTrypDB:BSAL_45075"/>
<dbReference type="SUPFAM" id="SSF48371">
    <property type="entry name" value="ARM repeat"/>
    <property type="match status" value="1"/>
</dbReference>
<keyword evidence="4" id="KW-1185">Reference proteome</keyword>
<dbReference type="GO" id="GO:0008017">
    <property type="term" value="F:microtubule binding"/>
    <property type="evidence" value="ECO:0007669"/>
    <property type="project" value="TreeGrafter"/>
</dbReference>
<evidence type="ECO:0000313" key="3">
    <source>
        <dbReference type="EMBL" id="CUI15520.1"/>
    </source>
</evidence>
<name>A0A0S4KKI8_BODSA</name>
<dbReference type="PANTHER" id="PTHR21567:SF9">
    <property type="entry name" value="CLIP-ASSOCIATING PROTEIN"/>
    <property type="match status" value="1"/>
</dbReference>
<dbReference type="EMBL" id="CYKH01002197">
    <property type="protein sequence ID" value="CUI15520.1"/>
    <property type="molecule type" value="Genomic_DNA"/>
</dbReference>
<dbReference type="InterPro" id="IPR024395">
    <property type="entry name" value="CLASP_N_dom"/>
</dbReference>
<dbReference type="GO" id="GO:0000278">
    <property type="term" value="P:mitotic cell cycle"/>
    <property type="evidence" value="ECO:0007669"/>
    <property type="project" value="UniProtKB-ARBA"/>
</dbReference>
<organism evidence="3 4">
    <name type="scientific">Bodo saltans</name>
    <name type="common">Flagellated protozoan</name>
    <dbReference type="NCBI Taxonomy" id="75058"/>
    <lineage>
        <taxon>Eukaryota</taxon>
        <taxon>Discoba</taxon>
        <taxon>Euglenozoa</taxon>
        <taxon>Kinetoplastea</taxon>
        <taxon>Metakinetoplastina</taxon>
        <taxon>Eubodonida</taxon>
        <taxon>Bodonidae</taxon>
        <taxon>Bodo</taxon>
    </lineage>
</organism>
<reference evidence="4" key="1">
    <citation type="submission" date="2015-09" db="EMBL/GenBank/DDBJ databases">
        <authorList>
            <consortium name="Pathogen Informatics"/>
        </authorList>
    </citation>
    <scope>NUCLEOTIDE SEQUENCE [LARGE SCALE GENOMIC DNA]</scope>
    <source>
        <strain evidence="4">Lake Konstanz</strain>
    </source>
</reference>
<feature type="domain" description="TOG" evidence="2">
    <location>
        <begin position="36"/>
        <end position="281"/>
    </location>
</feature>
<evidence type="ECO:0000259" key="2">
    <source>
        <dbReference type="SMART" id="SM01349"/>
    </source>
</evidence>
<evidence type="ECO:0000313" key="4">
    <source>
        <dbReference type="Proteomes" id="UP000051952"/>
    </source>
</evidence>
<evidence type="ECO:0000256" key="1">
    <source>
        <dbReference type="SAM" id="MobiDB-lite"/>
    </source>
</evidence>
<dbReference type="Pfam" id="PF12348">
    <property type="entry name" value="CLASP_N"/>
    <property type="match status" value="1"/>
</dbReference>
<dbReference type="PANTHER" id="PTHR21567">
    <property type="entry name" value="CLASP"/>
    <property type="match status" value="1"/>
</dbReference>
<sequence length="1037" mass="113431">MRSYMSAASKRIPIASRAPGHTKKKDAHAFPQFAVEMTDEQLRLGVEVVLRSLSEDSPWERRVHALFSLSEALNVSSAIARRNVFLTIFGSSLLKQAVTAQLQDLRSGVVRAACELVTKCSAACCGDAEKFRCALEGYVTVLLNLCVSSAHVVAGAADAAMLSFLATGVVTRPLLQSILASCRSRSPPMRDRAFRYLCLLLCCGDRQVLLKQLEAFLEVVREGVADAAETSRKFARASFWALHSLDDVRCMQMLESLPDTVQIRMDQDRDTFEALRKEHQTRGVLATVAAAAPVADVEAPRTPRRTETPTRPHPVKTIELTHTKHMKPSGASTPRGHRATPPPQAAGLALDTPSQQWQLSVEKWNLSQDQIQSTEWSARVTGLTTIAAWLRQMPPPTATDLGGREHHRSSITKAQAAELTRVLPYRIDDPHYRVSIVALEVLDGLLANAPVAVLNELPHILSAVFAATQGKDVVRNAAQGELEVIASVFDVDVLLAPLYRVVDVANQQIKVKQSCFEFLLFLIQKQPKLLTPTLVRSTLAKLMQLHARETRKPKSGASVGIGTKPMAAGFETSGAPITTGPLSDAIGACIAALYQVNEEGFVRAVLLLPPSEQEPLFATVETLVPHLRSDVRRAAAGERVLPHPMVSIPSPFLKERGEKSPAAVAARMRLAQSPPASLPGAPPLNNTRLVTTELSFSEGLTPVERQARPTRVSQKHNVLHYDPLDFSSTASHQADVFHQDSVHSPTPQGARGRGCLTPESVSSRITRTLQRQPPDVLVLLRTANDCESRRSSLVLASVAVTERRDVWKDHFCEVMALVMSLSSDGDHSVRVAACRCMIEVVSKSEALIPSCVQVLGMLLQCALTCAEDPFPEVQREASVLFHLICAGGFFGVDDVVRALLQYITSRAACTASFVQALEEIGNVMWRHVENHPMERGAVQSHSWMTPKVFDALIPALVKLFLHELSEVRKAVVGVLVHIWASVDERILLPLQPLSISQRKLVSIYFHRHAVENRLVPPGSAQRDLGAEIDARCTANVS</sequence>
<dbReference type="Gene3D" id="1.25.10.10">
    <property type="entry name" value="Leucine-rich Repeat Variant"/>
    <property type="match status" value="3"/>
</dbReference>
<accession>A0A0S4KKI8</accession>
<dbReference type="Proteomes" id="UP000051952">
    <property type="component" value="Unassembled WGS sequence"/>
</dbReference>
<dbReference type="GO" id="GO:0005881">
    <property type="term" value="C:cytoplasmic microtubule"/>
    <property type="evidence" value="ECO:0007669"/>
    <property type="project" value="TreeGrafter"/>
</dbReference>
<protein>
    <submittedName>
        <fullName evidence="3">CLIP-associated protein, putative</fullName>
    </submittedName>
</protein>